<sequence length="619" mass="66023">MTIIASDLRFFQSERMTDESDGGGRMSGVEIATGNTNGVFDDISDVDRAAGDCSIRKIYATVTSDSADKYLDAGVVVMKPPADPNASVLMFSTGSFYDEHDDLRSKVESSIVRGAMYSGYLWGDHSTGQRAITIWQRVTGELPGAGRRMELVAFDETRKQTNSQTIWLTKITEAVTTRTEGEIEFLVRRVTCELAEALRGEFIGTEPSLFDPGPITLKTRIYETRYNAGAFPVYGVQLLTGVAATGEYSIEVDSLYAPLIPTAFTETAIPDATPGGDSLAIVQSASTAVSYTTTADVVGPNKSLFAGSGVLPGSFSLVVSGASITDLGGVLFAAGVERGTINYSTGACQFNSGCPSYGTTSKTISFTPAAAPLRVEDTASQVVTVENRGFVWVITLLPVPAPNTLRISYRVNNSWYQINDTGNGQLSGADSSYGSATLDFTTGTVVLQTGELPDVDSEIIYAWGTAVNYITMPSGSLSPAIVKGQCANAGIIKGSVVVTWGTNELKDNDPDNLGKLQGTGGHGLIDYIQGKWYVIPDVIPEMGTEFDITYEYGDAKYIQQTITGSLPDTNGNVNFVLTTTPIQEGSIVIEAPVKSQELSSEYFESFSNGTTPPAETNEE</sequence>
<name>A0A839HEF0_9GAMM</name>
<accession>A0A839HEF0</accession>
<dbReference type="Proteomes" id="UP000548632">
    <property type="component" value="Unassembled WGS sequence"/>
</dbReference>
<dbReference type="EMBL" id="JABVCQ010000007">
    <property type="protein sequence ID" value="MBB1125547.1"/>
    <property type="molecule type" value="Genomic_DNA"/>
</dbReference>
<comment type="caution">
    <text evidence="2">The sequence shown here is derived from an EMBL/GenBank/DDBJ whole genome shotgun (WGS) entry which is preliminary data.</text>
</comment>
<evidence type="ECO:0000313" key="2">
    <source>
        <dbReference type="EMBL" id="MBB1125547.1"/>
    </source>
</evidence>
<protein>
    <submittedName>
        <fullName evidence="2">Uncharacterized protein</fullName>
    </submittedName>
</protein>
<reference evidence="2 3" key="1">
    <citation type="journal article" date="2020" name="Arch. Microbiol.">
        <title>The genome sequence of the giant phototrophic gammaproteobacterium Thiospirillum jenense gives insight into its physiological properties and phylogenetic relationships.</title>
        <authorList>
            <person name="Imhoff J.F."/>
            <person name="Meyer T.E."/>
            <person name="Kyndt J.A."/>
        </authorList>
    </citation>
    <scope>NUCLEOTIDE SEQUENCE [LARGE SCALE GENOMIC DNA]</scope>
    <source>
        <strain evidence="2 3">DSM 216</strain>
    </source>
</reference>
<evidence type="ECO:0000256" key="1">
    <source>
        <dbReference type="SAM" id="MobiDB-lite"/>
    </source>
</evidence>
<evidence type="ECO:0000313" key="3">
    <source>
        <dbReference type="Proteomes" id="UP000548632"/>
    </source>
</evidence>
<keyword evidence="3" id="KW-1185">Reference proteome</keyword>
<feature type="region of interest" description="Disordered" evidence="1">
    <location>
        <begin position="600"/>
        <end position="619"/>
    </location>
</feature>
<feature type="compositionally biased region" description="Polar residues" evidence="1">
    <location>
        <begin position="605"/>
        <end position="619"/>
    </location>
</feature>
<dbReference type="AlphaFoldDB" id="A0A839HEF0"/>
<proteinExistence type="predicted"/>
<organism evidence="2 3">
    <name type="scientific">Thiospirillum jenense</name>
    <dbReference type="NCBI Taxonomy" id="1653858"/>
    <lineage>
        <taxon>Bacteria</taxon>
        <taxon>Pseudomonadati</taxon>
        <taxon>Pseudomonadota</taxon>
        <taxon>Gammaproteobacteria</taxon>
        <taxon>Chromatiales</taxon>
        <taxon>Chromatiaceae</taxon>
        <taxon>Thiospirillum</taxon>
    </lineage>
</organism>
<gene>
    <name evidence="2" type="ORF">HUK38_04785</name>
</gene>
<dbReference type="RefSeq" id="WP_182583002.1">
    <property type="nucleotide sequence ID" value="NZ_JABVCQ010000007.1"/>
</dbReference>